<dbReference type="OrthoDB" id="7059309at2"/>
<dbReference type="Pfam" id="PF00702">
    <property type="entry name" value="Hydrolase"/>
    <property type="match status" value="1"/>
</dbReference>
<dbReference type="PRINTS" id="PR00120">
    <property type="entry name" value="HATPASE"/>
</dbReference>
<dbReference type="InterPro" id="IPR027256">
    <property type="entry name" value="P-typ_ATPase_IB"/>
</dbReference>
<keyword evidence="9 11" id="KW-1133">Transmembrane helix</keyword>
<keyword evidence="7 11" id="KW-0067">ATP-binding</keyword>
<accession>A0A1X2DBF3</accession>
<dbReference type="NCBIfam" id="TIGR01525">
    <property type="entry name" value="ATPase-IB_hvy"/>
    <property type="match status" value="1"/>
</dbReference>
<dbReference type="NCBIfam" id="TIGR01512">
    <property type="entry name" value="ATPase-IB2_Cd"/>
    <property type="match status" value="1"/>
</dbReference>
<protein>
    <submittedName>
        <fullName evidence="13">Cadmium-transporting ATPase</fullName>
    </submittedName>
</protein>
<dbReference type="PANTHER" id="PTHR48085">
    <property type="entry name" value="CADMIUM/ZINC-TRANSPORTING ATPASE HMA2-RELATED"/>
    <property type="match status" value="1"/>
</dbReference>
<dbReference type="InterPro" id="IPR006121">
    <property type="entry name" value="HMA_dom"/>
</dbReference>
<dbReference type="GO" id="GO:0005886">
    <property type="term" value="C:plasma membrane"/>
    <property type="evidence" value="ECO:0007669"/>
    <property type="project" value="UniProtKB-SubCell"/>
</dbReference>
<dbReference type="InterPro" id="IPR036412">
    <property type="entry name" value="HAD-like_sf"/>
</dbReference>
<dbReference type="InterPro" id="IPR018303">
    <property type="entry name" value="ATPase_P-typ_P_site"/>
</dbReference>
<feature type="transmembrane region" description="Helical" evidence="11">
    <location>
        <begin position="421"/>
        <end position="446"/>
    </location>
</feature>
<dbReference type="InterPro" id="IPR044492">
    <property type="entry name" value="P_typ_ATPase_HD_dom"/>
</dbReference>
<keyword evidence="6 11" id="KW-0547">Nucleotide-binding</keyword>
<evidence type="ECO:0000259" key="12">
    <source>
        <dbReference type="PROSITE" id="PS50846"/>
    </source>
</evidence>
<dbReference type="PRINTS" id="PR00119">
    <property type="entry name" value="CATATPASE"/>
</dbReference>
<dbReference type="SUPFAM" id="SSF81653">
    <property type="entry name" value="Calcium ATPase, transduction domain A"/>
    <property type="match status" value="1"/>
</dbReference>
<dbReference type="SFLD" id="SFLDS00003">
    <property type="entry name" value="Haloacid_Dehalogenase"/>
    <property type="match status" value="1"/>
</dbReference>
<name>A0A1X2DBF3_9MYCO</name>
<dbReference type="SUPFAM" id="SSF81665">
    <property type="entry name" value="Calcium ATPase, transmembrane domain M"/>
    <property type="match status" value="1"/>
</dbReference>
<keyword evidence="4 11" id="KW-0812">Transmembrane</keyword>
<dbReference type="SFLD" id="SFLDG00002">
    <property type="entry name" value="C1.7:_P-type_atpase_like"/>
    <property type="match status" value="1"/>
</dbReference>
<comment type="similarity">
    <text evidence="2 11">Belongs to the cation transport ATPase (P-type) (TC 3.A.3) family. Type IB subfamily.</text>
</comment>
<dbReference type="Gene3D" id="3.40.1110.10">
    <property type="entry name" value="Calcium-transporting ATPase, cytoplasmic domain N"/>
    <property type="match status" value="1"/>
</dbReference>
<feature type="transmembrane region" description="Helical" evidence="11">
    <location>
        <begin position="391"/>
        <end position="415"/>
    </location>
</feature>
<feature type="transmembrane region" description="Helical" evidence="11">
    <location>
        <begin position="167"/>
        <end position="183"/>
    </location>
</feature>
<dbReference type="InterPro" id="IPR001757">
    <property type="entry name" value="P_typ_ATPase"/>
</dbReference>
<evidence type="ECO:0000313" key="13">
    <source>
        <dbReference type="EMBL" id="ORW85421.1"/>
    </source>
</evidence>
<dbReference type="GO" id="GO:0019829">
    <property type="term" value="F:ATPase-coupled monoatomic cation transmembrane transporter activity"/>
    <property type="evidence" value="ECO:0007669"/>
    <property type="project" value="InterPro"/>
</dbReference>
<organism evidence="13 14">
    <name type="scientific">Mycobacterium riyadhense</name>
    <dbReference type="NCBI Taxonomy" id="486698"/>
    <lineage>
        <taxon>Bacteria</taxon>
        <taxon>Bacillati</taxon>
        <taxon>Actinomycetota</taxon>
        <taxon>Actinomycetes</taxon>
        <taxon>Mycobacteriales</taxon>
        <taxon>Mycobacteriaceae</taxon>
        <taxon>Mycobacterium</taxon>
    </lineage>
</organism>
<dbReference type="PROSITE" id="PS00154">
    <property type="entry name" value="ATPASE_E1_E2"/>
    <property type="match status" value="1"/>
</dbReference>
<dbReference type="InterPro" id="IPR023299">
    <property type="entry name" value="ATPase_P-typ_cyto_dom_N"/>
</dbReference>
<keyword evidence="10 11" id="KW-0472">Membrane</keyword>
<reference evidence="13 14" key="1">
    <citation type="submission" date="2016-01" db="EMBL/GenBank/DDBJ databases">
        <title>The new phylogeny of the genus Mycobacterium.</title>
        <authorList>
            <person name="Tarcisio F."/>
            <person name="Conor M."/>
            <person name="Antonella G."/>
            <person name="Elisabetta G."/>
            <person name="Giulia F.S."/>
            <person name="Sara T."/>
            <person name="Anna F."/>
            <person name="Clotilde B."/>
            <person name="Roberto B."/>
            <person name="Veronica D.S."/>
            <person name="Fabio R."/>
            <person name="Monica P."/>
            <person name="Olivier J."/>
            <person name="Enrico T."/>
            <person name="Nicola S."/>
        </authorList>
    </citation>
    <scope>NUCLEOTIDE SEQUENCE [LARGE SCALE GENOMIC DNA]</scope>
    <source>
        <strain evidence="13 14">DSM 45176</strain>
    </source>
</reference>
<evidence type="ECO:0000256" key="4">
    <source>
        <dbReference type="ARBA" id="ARBA00022692"/>
    </source>
</evidence>
<dbReference type="SFLD" id="SFLDF00027">
    <property type="entry name" value="p-type_atpase"/>
    <property type="match status" value="1"/>
</dbReference>
<dbReference type="InterPro" id="IPR023214">
    <property type="entry name" value="HAD_sf"/>
</dbReference>
<keyword evidence="5 11" id="KW-0479">Metal-binding</keyword>
<dbReference type="InterPro" id="IPR008250">
    <property type="entry name" value="ATPase_P-typ_transduc_dom_A_sf"/>
</dbReference>
<dbReference type="SUPFAM" id="SSF56784">
    <property type="entry name" value="HAD-like"/>
    <property type="match status" value="1"/>
</dbReference>
<evidence type="ECO:0000256" key="10">
    <source>
        <dbReference type="ARBA" id="ARBA00023136"/>
    </source>
</evidence>
<dbReference type="GO" id="GO:0005524">
    <property type="term" value="F:ATP binding"/>
    <property type="evidence" value="ECO:0007669"/>
    <property type="project" value="UniProtKB-UniRule"/>
</dbReference>
<evidence type="ECO:0000256" key="7">
    <source>
        <dbReference type="ARBA" id="ARBA00022840"/>
    </source>
</evidence>
<evidence type="ECO:0000256" key="2">
    <source>
        <dbReference type="ARBA" id="ARBA00006024"/>
    </source>
</evidence>
<evidence type="ECO:0000313" key="14">
    <source>
        <dbReference type="Proteomes" id="UP000193087"/>
    </source>
</evidence>
<dbReference type="GO" id="GO:0015086">
    <property type="term" value="F:cadmium ion transmembrane transporter activity"/>
    <property type="evidence" value="ECO:0007669"/>
    <property type="project" value="TreeGrafter"/>
</dbReference>
<dbReference type="AlphaFoldDB" id="A0A1X2DBF3"/>
<dbReference type="GO" id="GO:0046872">
    <property type="term" value="F:metal ion binding"/>
    <property type="evidence" value="ECO:0007669"/>
    <property type="project" value="UniProtKB-KW"/>
</dbReference>
<keyword evidence="3 11" id="KW-1003">Cell membrane</keyword>
<dbReference type="CDD" id="cd02079">
    <property type="entry name" value="P-type_ATPase_HM"/>
    <property type="match status" value="1"/>
</dbReference>
<dbReference type="InterPro" id="IPR051014">
    <property type="entry name" value="Cation_Transport_ATPase_IB"/>
</dbReference>
<dbReference type="Pfam" id="PF00122">
    <property type="entry name" value="E1-E2_ATPase"/>
    <property type="match status" value="1"/>
</dbReference>
<evidence type="ECO:0000256" key="8">
    <source>
        <dbReference type="ARBA" id="ARBA00022967"/>
    </source>
</evidence>
<dbReference type="Gene3D" id="3.40.50.1000">
    <property type="entry name" value="HAD superfamily/HAD-like"/>
    <property type="match status" value="1"/>
</dbReference>
<dbReference type="Proteomes" id="UP000193087">
    <property type="component" value="Unassembled WGS sequence"/>
</dbReference>
<keyword evidence="8" id="KW-1278">Translocase</keyword>
<evidence type="ECO:0000256" key="1">
    <source>
        <dbReference type="ARBA" id="ARBA00004651"/>
    </source>
</evidence>
<comment type="caution">
    <text evidence="13">The sequence shown here is derived from an EMBL/GenBank/DDBJ whole genome shotgun (WGS) entry which is preliminary data.</text>
</comment>
<keyword evidence="14" id="KW-1185">Reference proteome</keyword>
<proteinExistence type="inferred from homology"/>
<evidence type="ECO:0000256" key="5">
    <source>
        <dbReference type="ARBA" id="ARBA00022723"/>
    </source>
</evidence>
<dbReference type="PANTHER" id="PTHR48085:SF5">
    <property type="entry name" value="CADMIUM_ZINC-TRANSPORTING ATPASE HMA4-RELATED"/>
    <property type="match status" value="1"/>
</dbReference>
<gene>
    <name evidence="13" type="ORF">AWC22_12040</name>
</gene>
<evidence type="ECO:0000256" key="9">
    <source>
        <dbReference type="ARBA" id="ARBA00022989"/>
    </source>
</evidence>
<feature type="transmembrane region" description="Helical" evidence="11">
    <location>
        <begin position="218"/>
        <end position="234"/>
    </location>
</feature>
<dbReference type="GO" id="GO:0016887">
    <property type="term" value="F:ATP hydrolysis activity"/>
    <property type="evidence" value="ECO:0007669"/>
    <property type="project" value="InterPro"/>
</dbReference>
<evidence type="ECO:0000256" key="11">
    <source>
        <dbReference type="RuleBase" id="RU362081"/>
    </source>
</evidence>
<dbReference type="EMBL" id="LQPQ01000030">
    <property type="protein sequence ID" value="ORW85421.1"/>
    <property type="molecule type" value="Genomic_DNA"/>
</dbReference>
<dbReference type="NCBIfam" id="TIGR01494">
    <property type="entry name" value="ATPase_P-type"/>
    <property type="match status" value="1"/>
</dbReference>
<sequence length="781" mass="80462">MMLTVRDSTDAGVELTIVSAASGRMRVRARGFQFDMVRAVAIEDTVGKVAGVQAVHAYPRTASVVIWYSPERCDTTEILSAIAEAEHIPAESVPARSLHSTDGRKAGITQRIIDWSMRVRSGPRAGVPVRPSMNQQRPQGFSDGCCDHDDDEPEPERLWQVAKLRRAAVSGALLTAATVTAWLTPFGPLALGLKVLGLAVGASTFVPSTLKRLAQGRIGVGTLMTIAAAGAVALGQVGEAATLAFLFSISEGLEEYAMARTRRGLRALLSLVPEQATVLRAGTETVVAAAELRVGDQMIVKPGERLATDGVIRAGRTALDVSAITGESVPVAAGPGDEVFAGSINGSGVLQLEVTATAADNSLARIVHIVEAEQARKGASQRLADRIARPLVPGIMVAGVLIAGIGSVFGSPAVWIERALVVLVAAAPCALAIAVPVSVVASIGAASRLGVLIKGGAALEALGTIGGIALDKTGTLTANRPAVIDVATTNGAAREEVLAVAAALEARSEHPLAAAILAAVQEPVAAATDVQAVPGAGLTGVLDGHVVRLGRPGWLDPGDVADDVARMQQAGATAVLVERDEQLLGAIAVRDELRPEAAEVIAGLRAGRYQVSMLTGDNRATATALAAQAGIERVYAELRPEDKANLIAQLRSQRATAMVGDGVNDAPALAAADLGIAMGAMGTDVAIETADVALMGQDLRHLPQALDHARRTRQIMLQNVGLSLSIITVLVPLAAFGILGLAAVVLVHELAEVVVIANGVRAGRIKPIAGPAPRCDSFDVP</sequence>
<evidence type="ECO:0000256" key="6">
    <source>
        <dbReference type="ARBA" id="ARBA00022741"/>
    </source>
</evidence>
<evidence type="ECO:0000256" key="3">
    <source>
        <dbReference type="ARBA" id="ARBA00022475"/>
    </source>
</evidence>
<dbReference type="PROSITE" id="PS50846">
    <property type="entry name" value="HMA_2"/>
    <property type="match status" value="1"/>
</dbReference>
<dbReference type="Gene3D" id="2.70.150.10">
    <property type="entry name" value="Calcium-transporting ATPase, cytoplasmic transduction domain A"/>
    <property type="match status" value="1"/>
</dbReference>
<dbReference type="InterPro" id="IPR059000">
    <property type="entry name" value="ATPase_P-type_domA"/>
</dbReference>
<feature type="domain" description="HMA" evidence="12">
    <location>
        <begin position="23"/>
        <end position="90"/>
    </location>
</feature>
<dbReference type="InterPro" id="IPR023298">
    <property type="entry name" value="ATPase_P-typ_TM_dom_sf"/>
</dbReference>
<dbReference type="STRING" id="486698.AWC22_12040"/>
<feature type="transmembrane region" description="Helical" evidence="11">
    <location>
        <begin position="720"/>
        <end position="747"/>
    </location>
</feature>
<comment type="subcellular location">
    <subcellularLocation>
        <location evidence="1">Cell membrane</location>
        <topology evidence="1">Multi-pass membrane protein</topology>
    </subcellularLocation>
</comment>
<dbReference type="FunFam" id="2.70.150.10:FF:000002">
    <property type="entry name" value="Copper-transporting ATPase 1, putative"/>
    <property type="match status" value="1"/>
</dbReference>